<reference evidence="2" key="2">
    <citation type="journal article" date="2021" name="Sci. Rep.">
        <title>The distribution of antibiotic resistance genes in chicken gut microbiota commensals.</title>
        <authorList>
            <person name="Juricova H."/>
            <person name="Matiasovicova J."/>
            <person name="Kubasova T."/>
            <person name="Cejkova D."/>
            <person name="Rychlik I."/>
        </authorList>
    </citation>
    <scope>NUCLEOTIDE SEQUENCE</scope>
    <source>
        <strain evidence="2">An836</strain>
    </source>
</reference>
<dbReference type="InterPro" id="IPR007345">
    <property type="entry name" value="Polysacch_pyruvyl_Trfase"/>
</dbReference>
<accession>A0A939BAF1</accession>
<sequence>MSRVALCGVFDIPNYGDHLFPLVFRNELTKRGCEAEVVLFSPFEAEESFVEDSHVYSLDDMERMHRDNPFSAIVVGGGEIIHWHRYRQKRSFQDEEFVDYPMDKVWAIPSFMKMKHDVPLIWNAPGIPYDFDADEALAHFLLGNIDYLSVRNEFSAKVLEHCGLPSGGIHLVPDTGFALRTIASEDELIRLRSEVVPDDERYIIFHCNRFIDDDARDAIVGILRRLGEAYGCKILLLPLAYTHGDDDKLRELREASNGEFLMPEAPLSLKGIIAVLSGCELYLGTSLHGTVTASVFGRKTVAFDYQKTKKTKDLYDTLGLSEYYLTEVGQVEDAVRKAFDCQRPVDFSEVERRLGIHFDAIVRLINHGEVENPNPPAQTTEFSDSVNRHFAFAYESQGLRKRVKELSEALETNERFVQIFKGRSEGLAAQYEDLQHRYEDLAHRYDKTLRCKVSRLRQRLSN</sequence>
<keyword evidence="3" id="KW-1185">Reference proteome</keyword>
<dbReference type="Proteomes" id="UP000718821">
    <property type="component" value="Unassembled WGS sequence"/>
</dbReference>
<dbReference type="GO" id="GO:0016740">
    <property type="term" value="F:transferase activity"/>
    <property type="evidence" value="ECO:0007669"/>
    <property type="project" value="UniProtKB-KW"/>
</dbReference>
<evidence type="ECO:0000313" key="3">
    <source>
        <dbReference type="Proteomes" id="UP000718821"/>
    </source>
</evidence>
<dbReference type="Pfam" id="PF04230">
    <property type="entry name" value="PS_pyruv_trans"/>
    <property type="match status" value="1"/>
</dbReference>
<proteinExistence type="predicted"/>
<dbReference type="PANTHER" id="PTHR36836:SF1">
    <property type="entry name" value="COLANIC ACID BIOSYNTHESIS PROTEIN WCAK"/>
    <property type="match status" value="1"/>
</dbReference>
<reference evidence="2" key="1">
    <citation type="submission" date="2020-08" db="EMBL/GenBank/DDBJ databases">
        <authorList>
            <person name="Cejkova D."/>
            <person name="Kubasova T."/>
            <person name="Jahodarova E."/>
            <person name="Rychlik I."/>
        </authorList>
    </citation>
    <scope>NUCLEOTIDE SEQUENCE</scope>
    <source>
        <strain evidence="2">An836</strain>
    </source>
</reference>
<keyword evidence="2" id="KW-0808">Transferase</keyword>
<dbReference type="PANTHER" id="PTHR36836">
    <property type="entry name" value="COLANIC ACID BIOSYNTHESIS PROTEIN WCAK"/>
    <property type="match status" value="1"/>
</dbReference>
<dbReference type="EMBL" id="JACLYU010000009">
    <property type="protein sequence ID" value="MBM6699816.1"/>
    <property type="molecule type" value="Genomic_DNA"/>
</dbReference>
<evidence type="ECO:0000259" key="1">
    <source>
        <dbReference type="Pfam" id="PF04230"/>
    </source>
</evidence>
<dbReference type="RefSeq" id="WP_204468849.1">
    <property type="nucleotide sequence ID" value="NZ_JACLYU010000009.1"/>
</dbReference>
<name>A0A939BAF1_9BIFI</name>
<feature type="domain" description="Polysaccharide pyruvyl transferase" evidence="1">
    <location>
        <begin position="14"/>
        <end position="306"/>
    </location>
</feature>
<protein>
    <submittedName>
        <fullName evidence="2">Polysaccharide pyruvyl transferase family protein</fullName>
    </submittedName>
</protein>
<gene>
    <name evidence="2" type="ORF">H7U32_05700</name>
</gene>
<dbReference type="AlphaFoldDB" id="A0A939BAF1"/>
<dbReference type="SUPFAM" id="SSF53756">
    <property type="entry name" value="UDP-Glycosyltransferase/glycogen phosphorylase"/>
    <property type="match status" value="1"/>
</dbReference>
<comment type="caution">
    <text evidence="2">The sequence shown here is derived from an EMBL/GenBank/DDBJ whole genome shotgun (WGS) entry which is preliminary data.</text>
</comment>
<organism evidence="2 3">
    <name type="scientific">Bifidobacterium pullorum subsp. saeculare</name>
    <dbReference type="NCBI Taxonomy" id="78257"/>
    <lineage>
        <taxon>Bacteria</taxon>
        <taxon>Bacillati</taxon>
        <taxon>Actinomycetota</taxon>
        <taxon>Actinomycetes</taxon>
        <taxon>Bifidobacteriales</taxon>
        <taxon>Bifidobacteriaceae</taxon>
        <taxon>Bifidobacterium</taxon>
    </lineage>
</organism>
<evidence type="ECO:0000313" key="2">
    <source>
        <dbReference type="EMBL" id="MBM6699816.1"/>
    </source>
</evidence>